<dbReference type="Proteomes" id="UP001519289">
    <property type="component" value="Unassembled WGS sequence"/>
</dbReference>
<dbReference type="PANTHER" id="PTHR31302">
    <property type="entry name" value="TRANSMEMBRANE PROTEIN WITH METALLOPHOSPHOESTERASE DOMAIN-RELATED"/>
    <property type="match status" value="1"/>
</dbReference>
<comment type="caution">
    <text evidence="3">The sequence shown here is derived from an EMBL/GenBank/DDBJ whole genome shotgun (WGS) entry which is preliminary data.</text>
</comment>
<protein>
    <submittedName>
        <fullName evidence="3">MPP superfamily phosphohydrolase</fullName>
    </submittedName>
</protein>
<keyword evidence="1" id="KW-0479">Metal-binding</keyword>
<dbReference type="PANTHER" id="PTHR31302:SF31">
    <property type="entry name" value="PHOSPHODIESTERASE YAEI"/>
    <property type="match status" value="1"/>
</dbReference>
<dbReference type="RefSeq" id="WP_209464977.1">
    <property type="nucleotide sequence ID" value="NZ_JAGGLG010000001.1"/>
</dbReference>
<evidence type="ECO:0000313" key="4">
    <source>
        <dbReference type="Proteomes" id="UP001519289"/>
    </source>
</evidence>
<evidence type="ECO:0000313" key="3">
    <source>
        <dbReference type="EMBL" id="MBP2016836.1"/>
    </source>
</evidence>
<proteinExistence type="predicted"/>
<name>A0ABS4JPB8_9FIRM</name>
<reference evidence="3 4" key="1">
    <citation type="submission" date="2021-03" db="EMBL/GenBank/DDBJ databases">
        <title>Genomic Encyclopedia of Type Strains, Phase IV (KMG-IV): sequencing the most valuable type-strain genomes for metagenomic binning, comparative biology and taxonomic classification.</title>
        <authorList>
            <person name="Goeker M."/>
        </authorList>
    </citation>
    <scope>NUCLEOTIDE SEQUENCE [LARGE SCALE GENOMIC DNA]</scope>
    <source>
        <strain evidence="3 4">DSM 27138</strain>
    </source>
</reference>
<evidence type="ECO:0000256" key="1">
    <source>
        <dbReference type="ARBA" id="ARBA00022723"/>
    </source>
</evidence>
<evidence type="ECO:0000256" key="2">
    <source>
        <dbReference type="ARBA" id="ARBA00022801"/>
    </source>
</evidence>
<keyword evidence="2" id="KW-0378">Hydrolase</keyword>
<organism evidence="3 4">
    <name type="scientific">Symbiobacterium terraclitae</name>
    <dbReference type="NCBI Taxonomy" id="557451"/>
    <lineage>
        <taxon>Bacteria</taxon>
        <taxon>Bacillati</taxon>
        <taxon>Bacillota</taxon>
        <taxon>Clostridia</taxon>
        <taxon>Eubacteriales</taxon>
        <taxon>Symbiobacteriaceae</taxon>
        <taxon>Symbiobacterium</taxon>
    </lineage>
</organism>
<accession>A0ABS4JPB8</accession>
<keyword evidence="4" id="KW-1185">Reference proteome</keyword>
<sequence length="70" mass="7348">MSGHSHAGQVRLPGVGALHYPPLGRIYPEGLQQVEGMALQVYTSRGIGVSGPPVRFLCPPEISLLRVAGA</sequence>
<gene>
    <name evidence="3" type="ORF">J2Z79_000209</name>
</gene>
<dbReference type="InterPro" id="IPR051158">
    <property type="entry name" value="Metallophosphoesterase_sf"/>
</dbReference>
<dbReference type="EMBL" id="JAGGLG010000001">
    <property type="protein sequence ID" value="MBP2016836.1"/>
    <property type="molecule type" value="Genomic_DNA"/>
</dbReference>